<gene>
    <name evidence="3" type="primary">LOC111121706</name>
</gene>
<dbReference type="KEGG" id="cvn:111121706"/>
<dbReference type="PANTHER" id="PTHR10697:SF13">
    <property type="entry name" value="RICIN B LECTIN DOMAIN-CONTAINING PROTEIN"/>
    <property type="match status" value="1"/>
</dbReference>
<keyword evidence="1" id="KW-0732">Signal</keyword>
<dbReference type="GO" id="GO:0005576">
    <property type="term" value="C:extracellular region"/>
    <property type="evidence" value="ECO:0007669"/>
    <property type="project" value="InterPro"/>
</dbReference>
<dbReference type="OrthoDB" id="6084362at2759"/>
<reference evidence="3" key="1">
    <citation type="submission" date="2025-08" db="UniProtKB">
        <authorList>
            <consortium name="RefSeq"/>
        </authorList>
    </citation>
    <scope>IDENTIFICATION</scope>
    <source>
        <tissue evidence="3">Whole sample</tissue>
    </source>
</reference>
<evidence type="ECO:0000313" key="3">
    <source>
        <dbReference type="RefSeq" id="XP_022318783.1"/>
    </source>
</evidence>
<dbReference type="GO" id="GO:0007160">
    <property type="term" value="P:cell-matrix adhesion"/>
    <property type="evidence" value="ECO:0007669"/>
    <property type="project" value="InterPro"/>
</dbReference>
<sequence>MNLLYDVSIFLYVVSSLPYCLSEICCTPDVWKADVFLDYGLVAIDTKNDAPNTAYSYINGTMKVTYDYVNRRSYLKLQGTEVSPLLPVPGMPYDTTIINDYKKGFQYNIGPDGSCQKSTIENMTKQCIPENAELVGNGSFVMDWNKVQNYKYITSTDIKATVDATISRNFPTSSCNPIHVVYFVGSIESGSGTMINLDVLNVVPYNIDPSVFNIPPQCRKAKPMVSSKQNLMLDHLLRMNILT</sequence>
<organism evidence="2 3">
    <name type="scientific">Crassostrea virginica</name>
    <name type="common">Eastern oyster</name>
    <dbReference type="NCBI Taxonomy" id="6565"/>
    <lineage>
        <taxon>Eukaryota</taxon>
        <taxon>Metazoa</taxon>
        <taxon>Spiralia</taxon>
        <taxon>Lophotrochozoa</taxon>
        <taxon>Mollusca</taxon>
        <taxon>Bivalvia</taxon>
        <taxon>Autobranchia</taxon>
        <taxon>Pteriomorphia</taxon>
        <taxon>Ostreida</taxon>
        <taxon>Ostreoidea</taxon>
        <taxon>Ostreidae</taxon>
        <taxon>Crassostrea</taxon>
    </lineage>
</organism>
<feature type="signal peptide" evidence="1">
    <location>
        <begin position="1"/>
        <end position="22"/>
    </location>
</feature>
<dbReference type="GO" id="GO:0005509">
    <property type="term" value="F:calcium ion binding"/>
    <property type="evidence" value="ECO:0007669"/>
    <property type="project" value="InterPro"/>
</dbReference>
<dbReference type="RefSeq" id="XP_022318783.1">
    <property type="nucleotide sequence ID" value="XM_022463075.1"/>
</dbReference>
<proteinExistence type="predicted"/>
<dbReference type="InterPro" id="IPR001299">
    <property type="entry name" value="Ependymin"/>
</dbReference>
<dbReference type="AlphaFoldDB" id="A0A8B8CSJ3"/>
<dbReference type="Pfam" id="PF00811">
    <property type="entry name" value="Ependymin"/>
    <property type="match status" value="1"/>
</dbReference>
<protein>
    <submittedName>
        <fullName evidence="3">Uncharacterized protein LOC111121706 isoform X1</fullName>
    </submittedName>
</protein>
<dbReference type="GO" id="GO:0005764">
    <property type="term" value="C:lysosome"/>
    <property type="evidence" value="ECO:0007669"/>
    <property type="project" value="TreeGrafter"/>
</dbReference>
<dbReference type="PANTHER" id="PTHR10697">
    <property type="entry name" value="MAMMALIAN EPENDYMIN-RELATED PROTEIN 1"/>
    <property type="match status" value="1"/>
</dbReference>
<name>A0A8B8CSJ3_CRAVI</name>
<dbReference type="GeneID" id="111121706"/>
<feature type="chain" id="PRO_5034098744" evidence="1">
    <location>
        <begin position="23"/>
        <end position="243"/>
    </location>
</feature>
<evidence type="ECO:0000256" key="1">
    <source>
        <dbReference type="SAM" id="SignalP"/>
    </source>
</evidence>
<keyword evidence="2" id="KW-1185">Reference proteome</keyword>
<accession>A0A8B8CSJ3</accession>
<evidence type="ECO:0000313" key="2">
    <source>
        <dbReference type="Proteomes" id="UP000694844"/>
    </source>
</evidence>
<dbReference type="Proteomes" id="UP000694844">
    <property type="component" value="Chromosome 2"/>
</dbReference>